<keyword evidence="3" id="KW-1185">Reference proteome</keyword>
<evidence type="ECO:0000313" key="3">
    <source>
        <dbReference type="Proteomes" id="UP001530293"/>
    </source>
</evidence>
<dbReference type="InterPro" id="IPR013216">
    <property type="entry name" value="Methyltransf_11"/>
</dbReference>
<feature type="domain" description="Methyltransferase type 11" evidence="1">
    <location>
        <begin position="96"/>
        <end position="220"/>
    </location>
</feature>
<organism evidence="2 3">
    <name type="scientific">Discostella pseudostelligera</name>
    <dbReference type="NCBI Taxonomy" id="259834"/>
    <lineage>
        <taxon>Eukaryota</taxon>
        <taxon>Sar</taxon>
        <taxon>Stramenopiles</taxon>
        <taxon>Ochrophyta</taxon>
        <taxon>Bacillariophyta</taxon>
        <taxon>Coscinodiscophyceae</taxon>
        <taxon>Thalassiosirophycidae</taxon>
        <taxon>Stephanodiscales</taxon>
        <taxon>Stephanodiscaceae</taxon>
        <taxon>Discostella</taxon>
    </lineage>
</organism>
<dbReference type="CDD" id="cd02440">
    <property type="entry name" value="AdoMet_MTases"/>
    <property type="match status" value="1"/>
</dbReference>
<accession>A0ABD3M840</accession>
<comment type="caution">
    <text evidence="2">The sequence shown here is derived from an EMBL/GenBank/DDBJ whole genome shotgun (WGS) entry which is preliminary data.</text>
</comment>
<dbReference type="PANTHER" id="PTHR42912">
    <property type="entry name" value="METHYLTRANSFERASE"/>
    <property type="match status" value="1"/>
</dbReference>
<dbReference type="PANTHER" id="PTHR42912:SF96">
    <property type="entry name" value="METHYLTRANSFERASE DOMAIN-CONTAINING PROTEIN"/>
    <property type="match status" value="1"/>
</dbReference>
<dbReference type="Proteomes" id="UP001530293">
    <property type="component" value="Unassembled WGS sequence"/>
</dbReference>
<sequence>SNRVVVTRCTPLFHHRSPGSHDNRRSALRRIAIASASSLVTATSTIANAITPQQASTSYDKYAPNYNALDGGSIATSLGIDDARKQLLSQAYGNVLEIGAGTGLNLDSYRFVGDNAITSLTLVDISEGMLSVAKAHAEEIQQQIYRQRQLLLSNNSSTNQLLPSIKFVKADATSELISLFGENAFDTVVDTFSLCVMGNEGARKCLREMTGVVKKGGTILLIENTRSSNPILGYYQDVTASTAADMGCLYNQNVGEMIQQTNGLHLVKEVEFAAGFFRSFVVKKDDDAMV</sequence>
<evidence type="ECO:0000313" key="2">
    <source>
        <dbReference type="EMBL" id="KAL3759898.1"/>
    </source>
</evidence>
<dbReference type="Gene3D" id="3.40.50.150">
    <property type="entry name" value="Vaccinia Virus protein VP39"/>
    <property type="match status" value="1"/>
</dbReference>
<reference evidence="2 3" key="1">
    <citation type="submission" date="2024-10" db="EMBL/GenBank/DDBJ databases">
        <title>Updated reference genomes for cyclostephanoid diatoms.</title>
        <authorList>
            <person name="Roberts W.R."/>
            <person name="Alverson A.J."/>
        </authorList>
    </citation>
    <scope>NUCLEOTIDE SEQUENCE [LARGE SCALE GENOMIC DNA]</scope>
    <source>
        <strain evidence="2 3">AJA232-27</strain>
    </source>
</reference>
<name>A0ABD3M840_9STRA</name>
<dbReference type="InterPro" id="IPR050508">
    <property type="entry name" value="Methyltransf_Superfamily"/>
</dbReference>
<dbReference type="EMBL" id="JALLBG020000196">
    <property type="protein sequence ID" value="KAL3759898.1"/>
    <property type="molecule type" value="Genomic_DNA"/>
</dbReference>
<evidence type="ECO:0000259" key="1">
    <source>
        <dbReference type="Pfam" id="PF08241"/>
    </source>
</evidence>
<dbReference type="Pfam" id="PF08241">
    <property type="entry name" value="Methyltransf_11"/>
    <property type="match status" value="1"/>
</dbReference>
<proteinExistence type="predicted"/>
<dbReference type="SUPFAM" id="SSF53335">
    <property type="entry name" value="S-adenosyl-L-methionine-dependent methyltransferases"/>
    <property type="match status" value="1"/>
</dbReference>
<feature type="non-terminal residue" evidence="2">
    <location>
        <position position="1"/>
    </location>
</feature>
<dbReference type="AlphaFoldDB" id="A0ABD3M840"/>
<dbReference type="InterPro" id="IPR029063">
    <property type="entry name" value="SAM-dependent_MTases_sf"/>
</dbReference>
<gene>
    <name evidence="2" type="ORF">ACHAWU_007642</name>
</gene>
<protein>
    <recommendedName>
        <fullName evidence="1">Methyltransferase type 11 domain-containing protein</fullName>
    </recommendedName>
</protein>